<reference evidence="2" key="1">
    <citation type="submission" date="2017-02" db="UniProtKB">
        <authorList>
            <consortium name="WormBaseParasite"/>
        </authorList>
    </citation>
    <scope>IDENTIFICATION</scope>
</reference>
<keyword evidence="1" id="KW-1185">Reference proteome</keyword>
<dbReference type="AlphaFoldDB" id="A0A0M3IX61"/>
<evidence type="ECO:0000313" key="2">
    <source>
        <dbReference type="WBParaSite" id="ALUE_0002333901-mRNA-1"/>
    </source>
</evidence>
<protein>
    <submittedName>
        <fullName evidence="2">Plasmid transfer protein</fullName>
    </submittedName>
</protein>
<accession>A0A0M3IX61</accession>
<sequence>MKVAEADRGAIAHLRMIENACSKDIKTPPDSYIEINLELREQIEVWVSIFFTKHWK</sequence>
<proteinExistence type="predicted"/>
<organism evidence="1 2">
    <name type="scientific">Ascaris lumbricoides</name>
    <name type="common">Giant roundworm</name>
    <dbReference type="NCBI Taxonomy" id="6252"/>
    <lineage>
        <taxon>Eukaryota</taxon>
        <taxon>Metazoa</taxon>
        <taxon>Ecdysozoa</taxon>
        <taxon>Nematoda</taxon>
        <taxon>Chromadorea</taxon>
        <taxon>Rhabditida</taxon>
        <taxon>Spirurina</taxon>
        <taxon>Ascaridomorpha</taxon>
        <taxon>Ascaridoidea</taxon>
        <taxon>Ascarididae</taxon>
        <taxon>Ascaris</taxon>
    </lineage>
</organism>
<evidence type="ECO:0000313" key="1">
    <source>
        <dbReference type="Proteomes" id="UP000036681"/>
    </source>
</evidence>
<dbReference type="WBParaSite" id="ALUE_0002333901-mRNA-1">
    <property type="protein sequence ID" value="ALUE_0002333901-mRNA-1"/>
    <property type="gene ID" value="ALUE_0002333901"/>
</dbReference>
<dbReference type="Proteomes" id="UP000036681">
    <property type="component" value="Unplaced"/>
</dbReference>
<name>A0A0M3IX61_ASCLU</name>